<comment type="subcellular location">
    <subcellularLocation>
        <location evidence="1">Secreted</location>
    </subcellularLocation>
</comment>
<dbReference type="GO" id="GO:0005764">
    <property type="term" value="C:lysosome"/>
    <property type="evidence" value="ECO:0007669"/>
    <property type="project" value="TreeGrafter"/>
</dbReference>
<dbReference type="RefSeq" id="XP_003100583.2">
    <property type="nucleotide sequence ID" value="XM_003100535.2"/>
</dbReference>
<dbReference type="OMA" id="TIWMEIS"/>
<dbReference type="HOGENOM" id="CLU_013253_3_4_1"/>
<dbReference type="CDD" id="cd05471">
    <property type="entry name" value="pepsin_like"/>
    <property type="match status" value="1"/>
</dbReference>
<accession>E3MTF9</accession>
<dbReference type="Proteomes" id="UP000008281">
    <property type="component" value="Unassembled WGS sequence"/>
</dbReference>
<dbReference type="Gene3D" id="2.40.70.10">
    <property type="entry name" value="Acid Proteases"/>
    <property type="match status" value="2"/>
</dbReference>
<keyword evidence="15" id="KW-1185">Reference proteome</keyword>
<evidence type="ECO:0000259" key="13">
    <source>
        <dbReference type="PROSITE" id="PS51767"/>
    </source>
</evidence>
<feature type="chain" id="PRO_5003175529" description="Peptidase A1 domain-containing protein" evidence="12">
    <location>
        <begin position="18"/>
        <end position="386"/>
    </location>
</feature>
<organism evidence="15">
    <name type="scientific">Caenorhabditis remanei</name>
    <name type="common">Caenorhabditis vulgaris</name>
    <dbReference type="NCBI Taxonomy" id="31234"/>
    <lineage>
        <taxon>Eukaryota</taxon>
        <taxon>Metazoa</taxon>
        <taxon>Ecdysozoa</taxon>
        <taxon>Nematoda</taxon>
        <taxon>Chromadorea</taxon>
        <taxon>Rhabditida</taxon>
        <taxon>Rhabditina</taxon>
        <taxon>Rhabditomorpha</taxon>
        <taxon>Rhabditoidea</taxon>
        <taxon>Rhabditidae</taxon>
        <taxon>Peloderinae</taxon>
        <taxon>Caenorhabditis</taxon>
    </lineage>
</organism>
<evidence type="ECO:0000256" key="9">
    <source>
        <dbReference type="ARBA" id="ARBA00023157"/>
    </source>
</evidence>
<dbReference type="STRING" id="31234.E3MTF9"/>
<dbReference type="InterPro" id="IPR034164">
    <property type="entry name" value="Pepsin-like_dom"/>
</dbReference>
<dbReference type="GO" id="GO:0004190">
    <property type="term" value="F:aspartic-type endopeptidase activity"/>
    <property type="evidence" value="ECO:0007669"/>
    <property type="project" value="UniProtKB-KW"/>
</dbReference>
<keyword evidence="6" id="KW-0064">Aspartyl protease</keyword>
<dbReference type="GO" id="GO:0006508">
    <property type="term" value="P:proteolysis"/>
    <property type="evidence" value="ECO:0007669"/>
    <property type="project" value="UniProtKB-KW"/>
</dbReference>
<evidence type="ECO:0000313" key="15">
    <source>
        <dbReference type="Proteomes" id="UP000008281"/>
    </source>
</evidence>
<evidence type="ECO:0000256" key="12">
    <source>
        <dbReference type="SAM" id="SignalP"/>
    </source>
</evidence>
<keyword evidence="5 12" id="KW-0732">Signal</keyword>
<dbReference type="GO" id="GO:0005576">
    <property type="term" value="C:extracellular region"/>
    <property type="evidence" value="ECO:0007669"/>
    <property type="project" value="UniProtKB-SubCell"/>
</dbReference>
<name>E3MTF9_CAERE</name>
<dbReference type="InParanoid" id="E3MTF9"/>
<dbReference type="GeneID" id="9815041"/>
<dbReference type="PROSITE" id="PS51767">
    <property type="entry name" value="PEPTIDASE_A1"/>
    <property type="match status" value="1"/>
</dbReference>
<dbReference type="PANTHER" id="PTHR47966">
    <property type="entry name" value="BETA-SITE APP-CLEAVING ENZYME, ISOFORM A-RELATED"/>
    <property type="match status" value="1"/>
</dbReference>
<evidence type="ECO:0000256" key="11">
    <source>
        <dbReference type="PIRSR" id="PIRSR601461-2"/>
    </source>
</evidence>
<feature type="domain" description="Peptidase A1" evidence="13">
    <location>
        <begin position="63"/>
        <end position="380"/>
    </location>
</feature>
<keyword evidence="7" id="KW-0378">Hydrolase</keyword>
<gene>
    <name evidence="14" type="ORF">CRE_19816</name>
</gene>
<dbReference type="KEGG" id="crq:GCK72_020941"/>
<evidence type="ECO:0000256" key="7">
    <source>
        <dbReference type="ARBA" id="ARBA00022801"/>
    </source>
</evidence>
<keyword evidence="8" id="KW-0865">Zymogen</keyword>
<keyword evidence="4" id="KW-0645">Protease</keyword>
<dbReference type="eggNOG" id="KOG1339">
    <property type="taxonomic scope" value="Eukaryota"/>
</dbReference>
<dbReference type="EMBL" id="DS268476">
    <property type="protein sequence ID" value="EFP08792.1"/>
    <property type="molecule type" value="Genomic_DNA"/>
</dbReference>
<dbReference type="AlphaFoldDB" id="E3MTF9"/>
<evidence type="ECO:0000256" key="6">
    <source>
        <dbReference type="ARBA" id="ARBA00022750"/>
    </source>
</evidence>
<evidence type="ECO:0000256" key="1">
    <source>
        <dbReference type="ARBA" id="ARBA00004613"/>
    </source>
</evidence>
<dbReference type="InterPro" id="IPR021109">
    <property type="entry name" value="Peptidase_aspartic_dom_sf"/>
</dbReference>
<dbReference type="PANTHER" id="PTHR47966:SF8">
    <property type="entry name" value="ASPARTIC PROTEASE 1-RELATED"/>
    <property type="match status" value="1"/>
</dbReference>
<evidence type="ECO:0000256" key="10">
    <source>
        <dbReference type="ARBA" id="ARBA00023180"/>
    </source>
</evidence>
<dbReference type="InterPro" id="IPR001461">
    <property type="entry name" value="Aspartic_peptidase_A1"/>
</dbReference>
<dbReference type="FunFam" id="2.40.70.10:FF:000058">
    <property type="entry name" value="ASpartyl Protease"/>
    <property type="match status" value="1"/>
</dbReference>
<keyword evidence="10" id="KW-0325">Glycoprotein</keyword>
<dbReference type="InterPro" id="IPR033121">
    <property type="entry name" value="PEPTIDASE_A1"/>
</dbReference>
<evidence type="ECO:0000256" key="8">
    <source>
        <dbReference type="ARBA" id="ARBA00023145"/>
    </source>
</evidence>
<reference evidence="14" key="1">
    <citation type="submission" date="2007-07" db="EMBL/GenBank/DDBJ databases">
        <title>PCAP assembly of the Caenorhabditis remanei genome.</title>
        <authorList>
            <consortium name="The Caenorhabditis remanei Sequencing Consortium"/>
            <person name="Wilson R.K."/>
        </authorList>
    </citation>
    <scope>NUCLEOTIDE SEQUENCE [LARGE SCALE GENOMIC DNA]</scope>
    <source>
        <strain evidence="14">PB4641</strain>
    </source>
</reference>
<dbReference type="Pfam" id="PF00026">
    <property type="entry name" value="Asp"/>
    <property type="match status" value="1"/>
</dbReference>
<keyword evidence="9 11" id="KW-1015">Disulfide bond</keyword>
<evidence type="ECO:0000256" key="3">
    <source>
        <dbReference type="ARBA" id="ARBA00022525"/>
    </source>
</evidence>
<dbReference type="PRINTS" id="PR00792">
    <property type="entry name" value="PEPSIN"/>
</dbReference>
<evidence type="ECO:0000256" key="4">
    <source>
        <dbReference type="ARBA" id="ARBA00022670"/>
    </source>
</evidence>
<proteinExistence type="inferred from homology"/>
<dbReference type="OrthoDB" id="5853681at2759"/>
<keyword evidence="3" id="KW-0964">Secreted</keyword>
<dbReference type="CTD" id="9815041"/>
<feature type="disulfide bond" evidence="11">
    <location>
        <begin position="304"/>
        <end position="340"/>
    </location>
</feature>
<comment type="similarity">
    <text evidence="2">Belongs to the peptidase A1 family.</text>
</comment>
<evidence type="ECO:0000256" key="2">
    <source>
        <dbReference type="ARBA" id="ARBA00007447"/>
    </source>
</evidence>
<sequence>MPKCLIVFFALLGLALAVKFSVPLRSSGSLKEKMVREGRYSEYLVQRKSAVRQNLVDTMDEFYVADIALGTPAQHFTVSLDTGSSVIWVLDSHCDSQNCHEYTLNHTMKSAYNNETSSSFVDANNNFLFYYSQSEIYGLLGKEKVSFSGFSLSNQDFIRATVLPDVFTQQPIDGVFGLGWAPQAELKGVGNPMQALLPQLDQPMFSIWMQRNDGMGSAGAITFGGFDSKACDKNIQYLPLAEPGVWGFTVDSASIGIFSHKQSGKAISASGSGWTGIPDKFMPQVIKATKAKYDWNYELYYVPCSTAASHPDIKLHIGGNVYYITSAEYVLDIGLGNDKCVLAIFVDTGLAPEADWILGDAFIRRYCQIYDFGNSRMGLSKFIQRD</sequence>
<dbReference type="SUPFAM" id="SSF50630">
    <property type="entry name" value="Acid proteases"/>
    <property type="match status" value="1"/>
</dbReference>
<protein>
    <recommendedName>
        <fullName evidence="13">Peptidase A1 domain-containing protein</fullName>
    </recommendedName>
</protein>
<dbReference type="MEROPS" id="A01.053"/>
<evidence type="ECO:0000313" key="14">
    <source>
        <dbReference type="EMBL" id="EFP08792.1"/>
    </source>
</evidence>
<feature type="signal peptide" evidence="12">
    <location>
        <begin position="1"/>
        <end position="17"/>
    </location>
</feature>
<evidence type="ECO:0000256" key="5">
    <source>
        <dbReference type="ARBA" id="ARBA00022729"/>
    </source>
</evidence>